<evidence type="ECO:0000259" key="10">
    <source>
        <dbReference type="Pfam" id="PF01619"/>
    </source>
</evidence>
<evidence type="ECO:0000256" key="6">
    <source>
        <dbReference type="PIRSR" id="PIRSR000197-1"/>
    </source>
</evidence>
<evidence type="ECO:0000256" key="2">
    <source>
        <dbReference type="ARBA" id="ARBA00012884"/>
    </source>
</evidence>
<evidence type="ECO:0000256" key="1">
    <source>
        <dbReference type="ARBA" id="ARBA00004786"/>
    </source>
</evidence>
<dbReference type="PIRSF" id="PIRSF000197">
    <property type="entry name" value="Bifunct_PutA"/>
    <property type="match status" value="1"/>
</dbReference>
<dbReference type="AlphaFoldDB" id="A0A3T0T7A9"/>
<sequence>MALRLPRQKPEFDVEAPILSRVEALVRRWLVRSRAFPVDPAAQRLAGVLQDPNGLDFTVGFVDGVARPEDPVVAAENLAALTAKTPAFLPSYLRAAVATGGAVGPVLPWVVVPAARQVLRRMVGHLVVDASDARLGSAIRRLREGGDRLNLNLLGEAVLGEREADRRLEGTRRLLERDDVDYVSIKVSSIASQLSMWAFDEAVDRVVQRLTPLYQFAAASPEPKFINLDMEEYKDLDLTVAVFRRLLEQPGMQQLEAGIVLQAYLPDALGVLVSLTEWATERRRLGGAPIKVRVVKGANLAMERVDAAIHDWPLATVGSKAEADTNYKRLLDYALRPERTDAVRIGVAGHNLFDIAWAWITANERGVADAVDIEMLLGMATGQARAVREDVGRLLLYTPVVHPREFDVAISYLIRRLEENSSPENFLSAVFELEDESVLQRELGRFRASLEAPDDTVPTPNRTQDRLREWSSGSGVRLVREHAGAGARVQDPAAEGLTEAVLGLRRGSGATAATSAFRNEPDTDPALPGNRRWARLITDRIARSTIGTLAADRARITDAAELQELLRRVALRAERWGERLGYDRAAILDRAGLALAANRDRLIEVMASETGKTVAEADPEVSEAIDFAHYYATRARELDAVGGATFVPERVTVVAPPWNFPVAIPAGSILAALAAGSGVVVKPAPQARRSAAVLVEALWDAGIPQDLVALVDLDEETLGRALITDPLVDRVLLTGSYETAKLFRSWRPDLPLLAETSGKNAIVVTPHADYDLAVADIVRSAFGHAGQKCSAASLVILVGSVARSKRFRAQLVDAVTSLRVGWPSDPAAAMGPLIEKPTGKLAHALTTLGAGESWLVEPQRLDDTGRLWSPGVREGVTEDSYAHLTEFFGPVLGIMHAATLEDAIRLQNATDYGLTAGLHSLHSDELALWLDSVEAGNLYVNRGITGAIVRRQPFGGWKRSSVGGGAKAGGPNHLIGLGSWKPSPARPSTTLHLRGLDDRARQFIEAAQSSLQFEQFDLLRRSALSDQLAWATEFGVVTDISKVGVERNLFRYLRVPVAVRLADGGDLGELLRVIAAALLVRARLDVSTSIPLPPKVAGMLAGDELLEMAGLAPKVVVESDAQWLARAAAGRITASRIRIVGDIVSDRVDEFGGPQGGTAPSLGPDSSIEALQSVRDSTRSFTDVVSGMTRGSTGKPVPLVRADGSRVPLSTALAEALGGSPDVAIYADPVTPAGRVELLPFLREQSISITNHRFGAAIDLSDDVV</sequence>
<dbReference type="SUPFAM" id="SSF51730">
    <property type="entry name" value="FAD-linked oxidoreductase"/>
    <property type="match status" value="1"/>
</dbReference>
<reference evidence="11 12" key="1">
    <citation type="submission" date="2018-03" db="EMBL/GenBank/DDBJ databases">
        <title>Bacteriophage NCPPB3778 and a type I-E CRISPR drive the evolution of the US Biological Select Agent, Rathayibacter toxicus.</title>
        <authorList>
            <person name="Davis E.W.II."/>
            <person name="Tabima J.F."/>
            <person name="Weisberg A.J."/>
            <person name="Dantas Lopes L."/>
            <person name="Wiseman M.S."/>
            <person name="Wiseman M.S."/>
            <person name="Pupko T."/>
            <person name="Belcher M.S."/>
            <person name="Sechler A.J."/>
            <person name="Tancos M.A."/>
            <person name="Schroeder B.K."/>
            <person name="Murray T.D."/>
            <person name="Luster D.G."/>
            <person name="Schneider W.L."/>
            <person name="Rogers E."/>
            <person name="Andreote F.D."/>
            <person name="Grunwald N.J."/>
            <person name="Putnam M.L."/>
            <person name="Chang J.H."/>
        </authorList>
    </citation>
    <scope>NUCLEOTIDE SEQUENCE [LARGE SCALE GENOMIC DNA]</scope>
    <source>
        <strain evidence="11 12">DSM 15932</strain>
    </source>
</reference>
<organism evidence="11 12">
    <name type="scientific">Rathayibacter festucae DSM 15932</name>
    <dbReference type="NCBI Taxonomy" id="1328866"/>
    <lineage>
        <taxon>Bacteria</taxon>
        <taxon>Bacillati</taxon>
        <taxon>Actinomycetota</taxon>
        <taxon>Actinomycetes</taxon>
        <taxon>Micrococcales</taxon>
        <taxon>Microbacteriaceae</taxon>
        <taxon>Rathayibacter</taxon>
    </lineage>
</organism>
<dbReference type="GO" id="GO:0003700">
    <property type="term" value="F:DNA-binding transcription factor activity"/>
    <property type="evidence" value="ECO:0007669"/>
    <property type="project" value="InterPro"/>
</dbReference>
<feature type="active site" evidence="6 7">
    <location>
        <position position="755"/>
    </location>
</feature>
<evidence type="ECO:0000259" key="9">
    <source>
        <dbReference type="Pfam" id="PF00171"/>
    </source>
</evidence>
<name>A0A3T0T7A9_9MICO</name>
<dbReference type="InterPro" id="IPR002872">
    <property type="entry name" value="Proline_DH_dom"/>
</dbReference>
<dbReference type="InterPro" id="IPR016160">
    <property type="entry name" value="Ald_DH_CS_CYS"/>
</dbReference>
<evidence type="ECO:0000256" key="5">
    <source>
        <dbReference type="ARBA" id="ARBA00048142"/>
    </source>
</evidence>
<dbReference type="EMBL" id="CP028137">
    <property type="protein sequence ID" value="AZZ54451.1"/>
    <property type="molecule type" value="Genomic_DNA"/>
</dbReference>
<dbReference type="InterPro" id="IPR025703">
    <property type="entry name" value="Bifunct_PutA"/>
</dbReference>
<gene>
    <name evidence="11" type="ORF">C1I64_19805</name>
</gene>
<dbReference type="Pfam" id="PF00171">
    <property type="entry name" value="Aldedh"/>
    <property type="match status" value="1"/>
</dbReference>
<evidence type="ECO:0000313" key="11">
    <source>
        <dbReference type="EMBL" id="AZZ54451.1"/>
    </source>
</evidence>
<dbReference type="GO" id="GO:0004657">
    <property type="term" value="F:proline dehydrogenase activity"/>
    <property type="evidence" value="ECO:0007669"/>
    <property type="project" value="InterPro"/>
</dbReference>
<dbReference type="GO" id="GO:0009898">
    <property type="term" value="C:cytoplasmic side of plasma membrane"/>
    <property type="evidence" value="ECO:0007669"/>
    <property type="project" value="TreeGrafter"/>
</dbReference>
<feature type="domain" description="Proline dehydrogenase" evidence="10">
    <location>
        <begin position="138"/>
        <end position="428"/>
    </location>
</feature>
<dbReference type="GO" id="GO:0010133">
    <property type="term" value="P:L-proline catabolic process to L-glutamate"/>
    <property type="evidence" value="ECO:0007669"/>
    <property type="project" value="InterPro"/>
</dbReference>
<feature type="active site" evidence="6">
    <location>
        <position position="789"/>
    </location>
</feature>
<keyword evidence="4" id="KW-0520">NAD</keyword>
<dbReference type="InterPro" id="IPR016162">
    <property type="entry name" value="Ald_DH_N"/>
</dbReference>
<dbReference type="Gene3D" id="3.40.309.10">
    <property type="entry name" value="Aldehyde Dehydrogenase, Chain A, domain 2"/>
    <property type="match status" value="1"/>
</dbReference>
<dbReference type="Gene3D" id="3.40.605.10">
    <property type="entry name" value="Aldehyde Dehydrogenase, Chain A, domain 1"/>
    <property type="match status" value="1"/>
</dbReference>
<dbReference type="KEGG" id="rfs:C1I64_19805"/>
<dbReference type="InterPro" id="IPR029041">
    <property type="entry name" value="FAD-linked_oxidoreductase-like"/>
</dbReference>
<accession>A0A3T0T7A9</accession>
<dbReference type="InterPro" id="IPR016163">
    <property type="entry name" value="Ald_DH_C"/>
</dbReference>
<protein>
    <recommendedName>
        <fullName evidence="2">L-glutamate gamma-semialdehyde dehydrogenase</fullName>
        <ecNumber evidence="2">1.2.1.88</ecNumber>
    </recommendedName>
</protein>
<dbReference type="InterPro" id="IPR015590">
    <property type="entry name" value="Aldehyde_DH_dom"/>
</dbReference>
<evidence type="ECO:0000256" key="4">
    <source>
        <dbReference type="ARBA" id="ARBA00023027"/>
    </source>
</evidence>
<dbReference type="Gene3D" id="3.20.20.220">
    <property type="match status" value="1"/>
</dbReference>
<dbReference type="PROSITE" id="PS00687">
    <property type="entry name" value="ALDEHYDE_DEHYDR_GLU"/>
    <property type="match status" value="1"/>
</dbReference>
<dbReference type="SUPFAM" id="SSF53720">
    <property type="entry name" value="ALDH-like"/>
    <property type="match status" value="1"/>
</dbReference>
<evidence type="ECO:0000256" key="3">
    <source>
        <dbReference type="ARBA" id="ARBA00023002"/>
    </source>
</evidence>
<dbReference type="RefSeq" id="WP_127888656.1">
    <property type="nucleotide sequence ID" value="NZ_CP028137.1"/>
</dbReference>
<dbReference type="PANTHER" id="PTHR42862:SF1">
    <property type="entry name" value="DELTA-1-PYRROLINE-5-CARBOXYLATE DEHYDROGENASE 2, ISOFORM A-RELATED"/>
    <property type="match status" value="1"/>
</dbReference>
<dbReference type="InterPro" id="IPR029510">
    <property type="entry name" value="Ald_DH_CS_GLU"/>
</dbReference>
<feature type="domain" description="Aldehyde dehydrogenase" evidence="9">
    <location>
        <begin position="558"/>
        <end position="967"/>
    </location>
</feature>
<dbReference type="EC" id="1.2.1.88" evidence="2"/>
<evidence type="ECO:0000313" key="12">
    <source>
        <dbReference type="Proteomes" id="UP000285317"/>
    </source>
</evidence>
<dbReference type="InterPro" id="IPR050485">
    <property type="entry name" value="Proline_metab_enzyme"/>
</dbReference>
<dbReference type="Pfam" id="PF01619">
    <property type="entry name" value="Pro_dh"/>
    <property type="match status" value="1"/>
</dbReference>
<evidence type="ECO:0000256" key="8">
    <source>
        <dbReference type="RuleBase" id="RU003345"/>
    </source>
</evidence>
<dbReference type="PANTHER" id="PTHR42862">
    <property type="entry name" value="DELTA-1-PYRROLINE-5-CARBOXYLATE DEHYDROGENASE 1, ISOFORM A-RELATED"/>
    <property type="match status" value="1"/>
</dbReference>
<evidence type="ECO:0000256" key="7">
    <source>
        <dbReference type="PROSITE-ProRule" id="PRU10007"/>
    </source>
</evidence>
<dbReference type="GO" id="GO:0003842">
    <property type="term" value="F:L-glutamate gamma-semialdehyde dehydrogenase activity"/>
    <property type="evidence" value="ECO:0007669"/>
    <property type="project" value="UniProtKB-EC"/>
</dbReference>
<dbReference type="InterPro" id="IPR016161">
    <property type="entry name" value="Ald_DH/histidinol_DH"/>
</dbReference>
<comment type="similarity">
    <text evidence="8">Belongs to the aldehyde dehydrogenase family.</text>
</comment>
<dbReference type="Proteomes" id="UP000285317">
    <property type="component" value="Chromosome"/>
</dbReference>
<keyword evidence="3 8" id="KW-0560">Oxidoreductase</keyword>
<comment type="catalytic activity">
    <reaction evidence="5">
        <text>L-glutamate 5-semialdehyde + NAD(+) + H2O = L-glutamate + NADH + 2 H(+)</text>
        <dbReference type="Rhea" id="RHEA:30235"/>
        <dbReference type="ChEBI" id="CHEBI:15377"/>
        <dbReference type="ChEBI" id="CHEBI:15378"/>
        <dbReference type="ChEBI" id="CHEBI:29985"/>
        <dbReference type="ChEBI" id="CHEBI:57540"/>
        <dbReference type="ChEBI" id="CHEBI:57945"/>
        <dbReference type="ChEBI" id="CHEBI:58066"/>
        <dbReference type="EC" id="1.2.1.88"/>
    </reaction>
</comment>
<proteinExistence type="inferred from homology"/>
<comment type="pathway">
    <text evidence="1">Amino-acid degradation; L-proline degradation into L-glutamate; L-glutamate from L-proline: step 2/2.</text>
</comment>
<dbReference type="PROSITE" id="PS00070">
    <property type="entry name" value="ALDEHYDE_DEHYDR_CYS"/>
    <property type="match status" value="1"/>
</dbReference>